<feature type="compositionally biased region" description="Polar residues" evidence="2">
    <location>
        <begin position="21"/>
        <end position="46"/>
    </location>
</feature>
<evidence type="ECO:0000313" key="4">
    <source>
        <dbReference type="Proteomes" id="UP000481153"/>
    </source>
</evidence>
<dbReference type="AlphaFoldDB" id="A0A6G0WZS5"/>
<dbReference type="PANTHER" id="PTHR37028">
    <property type="entry name" value="UNNAMED PRODUCT-RELATED"/>
    <property type="match status" value="1"/>
</dbReference>
<feature type="region of interest" description="Disordered" evidence="2">
    <location>
        <begin position="240"/>
        <end position="277"/>
    </location>
</feature>
<proteinExistence type="predicted"/>
<feature type="region of interest" description="Disordered" evidence="2">
    <location>
        <begin position="209"/>
        <end position="228"/>
    </location>
</feature>
<feature type="compositionally biased region" description="Low complexity" evidence="2">
    <location>
        <begin position="101"/>
        <end position="110"/>
    </location>
</feature>
<dbReference type="VEuPathDB" id="FungiDB:AeMF1_001753"/>
<feature type="region of interest" description="Disordered" evidence="2">
    <location>
        <begin position="498"/>
        <end position="551"/>
    </location>
</feature>
<keyword evidence="1" id="KW-0175">Coiled coil</keyword>
<dbReference type="PANTHER" id="PTHR37028:SF4">
    <property type="entry name" value="ALMS MOTIF DOMAIN-CONTAINING PROTEIN"/>
    <property type="match status" value="1"/>
</dbReference>
<protein>
    <submittedName>
        <fullName evidence="3">Uncharacterized protein</fullName>
    </submittedName>
</protein>
<feature type="compositionally biased region" description="Low complexity" evidence="2">
    <location>
        <begin position="513"/>
        <end position="524"/>
    </location>
</feature>
<feature type="compositionally biased region" description="Basic and acidic residues" evidence="2">
    <location>
        <begin position="141"/>
        <end position="153"/>
    </location>
</feature>
<feature type="coiled-coil region" evidence="1">
    <location>
        <begin position="467"/>
        <end position="494"/>
    </location>
</feature>
<organism evidence="3 4">
    <name type="scientific">Aphanomyces euteiches</name>
    <dbReference type="NCBI Taxonomy" id="100861"/>
    <lineage>
        <taxon>Eukaryota</taxon>
        <taxon>Sar</taxon>
        <taxon>Stramenopiles</taxon>
        <taxon>Oomycota</taxon>
        <taxon>Saprolegniomycetes</taxon>
        <taxon>Saprolegniales</taxon>
        <taxon>Verrucalvaceae</taxon>
        <taxon>Aphanomyces</taxon>
    </lineage>
</organism>
<dbReference type="EMBL" id="VJMJ01000126">
    <property type="protein sequence ID" value="KAF0733034.1"/>
    <property type="molecule type" value="Genomic_DNA"/>
</dbReference>
<reference evidence="3 4" key="1">
    <citation type="submission" date="2019-07" db="EMBL/GenBank/DDBJ databases">
        <title>Genomics analysis of Aphanomyces spp. identifies a new class of oomycete effector associated with host adaptation.</title>
        <authorList>
            <person name="Gaulin E."/>
        </authorList>
    </citation>
    <scope>NUCLEOTIDE SEQUENCE [LARGE SCALE GENOMIC DNA]</scope>
    <source>
        <strain evidence="3 4">ATCC 201684</strain>
    </source>
</reference>
<evidence type="ECO:0000256" key="1">
    <source>
        <dbReference type="SAM" id="Coils"/>
    </source>
</evidence>
<dbReference type="Proteomes" id="UP000481153">
    <property type="component" value="Unassembled WGS sequence"/>
</dbReference>
<feature type="compositionally biased region" description="Basic and acidic residues" evidence="2">
    <location>
        <begin position="240"/>
        <end position="253"/>
    </location>
</feature>
<feature type="region of interest" description="Disordered" evidence="2">
    <location>
        <begin position="1"/>
        <end position="60"/>
    </location>
</feature>
<comment type="caution">
    <text evidence="3">The sequence shown here is derived from an EMBL/GenBank/DDBJ whole genome shotgun (WGS) entry which is preliminary data.</text>
</comment>
<keyword evidence="4" id="KW-1185">Reference proteome</keyword>
<evidence type="ECO:0000256" key="2">
    <source>
        <dbReference type="SAM" id="MobiDB-lite"/>
    </source>
</evidence>
<sequence length="576" mass="66053">MSDLSIKDAAPIAPLPEKLQDVSSTEAGKSPAKTSTQDGALASQVSPAVPLSLNDESTMSLPTDTVTQMVGEIKEILSSSPSKIPIRKILASTNDLALDTSSSPASPEESPATKRKSMSPSQKEEMANRLYSKAMELKEKRDKLYSQPKEECTFKPTINRTPSKREELDKDRFLVLHEQAEEMARRKEELKQSLESQFTYKPEISSLARRLSARHDAEEKPPSSRAEELYKMAHELEAKREEKKKELEKKEAEECTFQPKIKKTKGKSPPKQPLYDAELMKQKRLEKERKKAELELAECSFKPQISKKTHDVTKTFFERLQEADKKKKERLEALRKEKEHQIEQEMTFRPAINDSKAPKVQEKVPFHERLFNKEQLQAQALEREQKKIEIEAQTCTFKPDIIPAPVTLERRGSVFDRLFEEQKKKQEMLDLAEQEKIKKELEECTFKPTVLVDPAEILKEVPQEPVWERLSNDKKQILEQREKMKEELEQKECTFKPNIQASLAETSRRMSLRRPSSPQLQRSPSKVEDKPEDAVTPVPAAVEPSTDATDVTESKAVLADYDNWAASLEEKMRELK</sequence>
<feature type="coiled-coil region" evidence="1">
    <location>
        <begin position="371"/>
        <end position="435"/>
    </location>
</feature>
<feature type="region of interest" description="Disordered" evidence="2">
    <location>
        <begin position="95"/>
        <end position="127"/>
    </location>
</feature>
<accession>A0A6G0WZS5</accession>
<evidence type="ECO:0000313" key="3">
    <source>
        <dbReference type="EMBL" id="KAF0733034.1"/>
    </source>
</evidence>
<feature type="compositionally biased region" description="Basic and acidic residues" evidence="2">
    <location>
        <begin position="213"/>
        <end position="228"/>
    </location>
</feature>
<feature type="region of interest" description="Disordered" evidence="2">
    <location>
        <begin position="336"/>
        <end position="358"/>
    </location>
</feature>
<name>A0A6G0WZS5_9STRA</name>
<gene>
    <name evidence="3" type="ORF">Ae201684_009860</name>
</gene>
<feature type="region of interest" description="Disordered" evidence="2">
    <location>
        <begin position="141"/>
        <end position="166"/>
    </location>
</feature>